<organism evidence="5 6">
    <name type="scientific">Alcaligenes faecalis</name>
    <dbReference type="NCBI Taxonomy" id="511"/>
    <lineage>
        <taxon>Bacteria</taxon>
        <taxon>Pseudomonadati</taxon>
        <taxon>Pseudomonadota</taxon>
        <taxon>Betaproteobacteria</taxon>
        <taxon>Burkholderiales</taxon>
        <taxon>Alcaligenaceae</taxon>
        <taxon>Alcaligenes</taxon>
    </lineage>
</organism>
<evidence type="ECO:0000256" key="2">
    <source>
        <dbReference type="ARBA" id="ARBA00022723"/>
    </source>
</evidence>
<dbReference type="InterPro" id="IPR018163">
    <property type="entry name" value="Thr/Ala-tRNA-synth_IIc_edit"/>
</dbReference>
<dbReference type="PANTHER" id="PTHR43462">
    <property type="entry name" value="ALANYL-TRNA EDITING PROTEIN"/>
    <property type="match status" value="1"/>
</dbReference>
<gene>
    <name evidence="5" type="ORF">DF183_09900</name>
</gene>
<evidence type="ECO:0000256" key="3">
    <source>
        <dbReference type="ARBA" id="ARBA00022833"/>
    </source>
</evidence>
<comment type="caution">
    <text evidence="5">The sequence shown here is derived from an EMBL/GenBank/DDBJ whole genome shotgun (WGS) entry which is preliminary data.</text>
</comment>
<keyword evidence="3" id="KW-0862">Zinc</keyword>
<dbReference type="Pfam" id="PF07973">
    <property type="entry name" value="tRNA_SAD"/>
    <property type="match status" value="1"/>
</dbReference>
<reference evidence="5 6" key="2">
    <citation type="submission" date="2018-05" db="EMBL/GenBank/DDBJ databases">
        <authorList>
            <person name="Lanie J.A."/>
            <person name="Ng W.-L."/>
            <person name="Kazmierczak K.M."/>
            <person name="Andrzejewski T.M."/>
            <person name="Davidsen T.M."/>
            <person name="Wayne K.J."/>
            <person name="Tettelin H."/>
            <person name="Glass J.I."/>
            <person name="Rusch D."/>
            <person name="Podicherti R."/>
            <person name="Tsui H.-C.T."/>
            <person name="Winkler M.E."/>
        </authorList>
    </citation>
    <scope>NUCLEOTIDE SEQUENCE [LARGE SCALE GENOMIC DNA]</scope>
    <source>
        <strain evidence="5 6">YBY</strain>
    </source>
</reference>
<evidence type="ECO:0000313" key="5">
    <source>
        <dbReference type="EMBL" id="PWE14982.1"/>
    </source>
</evidence>
<proteinExistence type="predicted"/>
<comment type="cofactor">
    <cofactor evidence="1">
        <name>Zn(2+)</name>
        <dbReference type="ChEBI" id="CHEBI:29105"/>
    </cofactor>
</comment>
<dbReference type="Gene3D" id="2.40.30.130">
    <property type="match status" value="1"/>
</dbReference>
<dbReference type="GO" id="GO:0043039">
    <property type="term" value="P:tRNA aminoacylation"/>
    <property type="evidence" value="ECO:0007669"/>
    <property type="project" value="InterPro"/>
</dbReference>
<evidence type="ECO:0000256" key="1">
    <source>
        <dbReference type="ARBA" id="ARBA00001947"/>
    </source>
</evidence>
<evidence type="ECO:0000259" key="4">
    <source>
        <dbReference type="Pfam" id="PF07973"/>
    </source>
</evidence>
<dbReference type="InterPro" id="IPR051335">
    <property type="entry name" value="Alanyl-tRNA_Editing_Enzymes"/>
</dbReference>
<dbReference type="RefSeq" id="WP_045930717.1">
    <property type="nucleotide sequence ID" value="NZ_CP013119.1"/>
</dbReference>
<dbReference type="SUPFAM" id="SSF55186">
    <property type="entry name" value="ThrRS/AlaRS common domain"/>
    <property type="match status" value="1"/>
</dbReference>
<dbReference type="InterPro" id="IPR009000">
    <property type="entry name" value="Transl_B-barrel_sf"/>
</dbReference>
<reference evidence="5 6" key="1">
    <citation type="submission" date="2018-05" db="EMBL/GenBank/DDBJ databases">
        <title>Genome Sequence of an Efficient Indole-Degrading Bacterium, Alcaligenes sp.YBY.</title>
        <authorList>
            <person name="Yang B."/>
        </authorList>
    </citation>
    <scope>NUCLEOTIDE SEQUENCE [LARGE SCALE GENOMIC DNA]</scope>
    <source>
        <strain evidence="5 6">YBY</strain>
    </source>
</reference>
<protein>
    <submittedName>
        <fullName evidence="5">Threonine--tRNA ligase</fullName>
    </submittedName>
</protein>
<dbReference type="PANTHER" id="PTHR43462:SF1">
    <property type="entry name" value="ALANYL-TRNA EDITING PROTEIN AARSD1"/>
    <property type="match status" value="1"/>
</dbReference>
<dbReference type="GeneID" id="29367918"/>
<dbReference type="Gene3D" id="3.30.980.10">
    <property type="entry name" value="Threonyl-trna Synthetase, Chain A, domain 2"/>
    <property type="match status" value="1"/>
</dbReference>
<keyword evidence="5" id="KW-0436">Ligase</keyword>
<sequence>MQDKLYLTSNSLTCIAEILECYHSENERYAVRLDKTLFHPQGGGQPCDKGTINGHEVLHVAQNRDGHVLHYLHVRLPLGPAELHIDRDHRLEHARLHTAGHMIGHLVERIGWQAVKAHHWRGESRVVFRNPKNALPPFLDDLSNRCAEQIQLAQPISISFQEGRRQVAIGGLGQYACGGTHVENTSELNGLKIVRIKNKKDELSVHYEMMD</sequence>
<dbReference type="GO" id="GO:0002161">
    <property type="term" value="F:aminoacyl-tRNA deacylase activity"/>
    <property type="evidence" value="ECO:0007669"/>
    <property type="project" value="UniProtKB-ARBA"/>
</dbReference>
<dbReference type="InterPro" id="IPR012947">
    <property type="entry name" value="tRNA_SAD"/>
</dbReference>
<accession>A0A2U2BLV6</accession>
<dbReference type="SUPFAM" id="SSF50447">
    <property type="entry name" value="Translation proteins"/>
    <property type="match status" value="1"/>
</dbReference>
<dbReference type="STRING" id="511.UZ73_08695"/>
<feature type="domain" description="Threonyl/alanyl tRNA synthetase SAD" evidence="4">
    <location>
        <begin position="167"/>
        <end position="202"/>
    </location>
</feature>
<dbReference type="EMBL" id="QEXO01000002">
    <property type="protein sequence ID" value="PWE14982.1"/>
    <property type="molecule type" value="Genomic_DNA"/>
</dbReference>
<keyword evidence="2" id="KW-0479">Metal-binding</keyword>
<dbReference type="GO" id="GO:0004812">
    <property type="term" value="F:aminoacyl-tRNA ligase activity"/>
    <property type="evidence" value="ECO:0007669"/>
    <property type="project" value="InterPro"/>
</dbReference>
<dbReference type="Proteomes" id="UP000245216">
    <property type="component" value="Unassembled WGS sequence"/>
</dbReference>
<name>A0A2U2BLV6_ALCFA</name>
<evidence type="ECO:0000313" key="6">
    <source>
        <dbReference type="Proteomes" id="UP000245216"/>
    </source>
</evidence>
<dbReference type="GO" id="GO:0046872">
    <property type="term" value="F:metal ion binding"/>
    <property type="evidence" value="ECO:0007669"/>
    <property type="project" value="UniProtKB-KW"/>
</dbReference>
<dbReference type="GO" id="GO:0005524">
    <property type="term" value="F:ATP binding"/>
    <property type="evidence" value="ECO:0007669"/>
    <property type="project" value="InterPro"/>
</dbReference>
<dbReference type="KEGG" id="afa:UZ73_08695"/>
<dbReference type="AlphaFoldDB" id="A0A2U2BLV6"/>